<reference evidence="2" key="2">
    <citation type="submission" date="2015-01" db="EMBL/GenBank/DDBJ databases">
        <title>Complete genome sequence of Methylobacterium aquaticum strain 22A.</title>
        <authorList>
            <person name="Tani A."/>
            <person name="Ogura Y."/>
            <person name="Hayashi T."/>
        </authorList>
    </citation>
    <scope>NUCLEOTIDE SEQUENCE [LARGE SCALE GENOMIC DNA]</scope>
    <source>
        <strain evidence="2">MA-22A</strain>
        <plasmid evidence="2">Plasmid pMaq22A_1p DNA</plasmid>
    </source>
</reference>
<proteinExistence type="predicted"/>
<reference evidence="1 2" key="1">
    <citation type="journal article" date="2015" name="Genome Announc.">
        <title>Complete Genome Sequence of Methylobacterium aquaticum Strain 22A, Isolated from Racomitrium japonicum Moss.</title>
        <authorList>
            <person name="Tani A."/>
            <person name="Ogura Y."/>
            <person name="Hayashi T."/>
            <person name="Kimbara K."/>
        </authorList>
    </citation>
    <scope>NUCLEOTIDE SEQUENCE [LARGE SCALE GENOMIC DNA]</scope>
    <source>
        <strain evidence="1 2">MA-22A</strain>
        <plasmid evidence="2">Plasmid pMaq22A_1p DNA</plasmid>
    </source>
</reference>
<dbReference type="PATRIC" id="fig|270351.10.peg.6162"/>
<organism evidence="1 2">
    <name type="scientific">Methylobacterium aquaticum</name>
    <dbReference type="NCBI Taxonomy" id="270351"/>
    <lineage>
        <taxon>Bacteria</taxon>
        <taxon>Pseudomonadati</taxon>
        <taxon>Pseudomonadota</taxon>
        <taxon>Alphaproteobacteria</taxon>
        <taxon>Hyphomicrobiales</taxon>
        <taxon>Methylobacteriaceae</taxon>
        <taxon>Methylobacterium</taxon>
    </lineage>
</organism>
<dbReference type="KEGG" id="maqu:Maq22A_1p34260"/>
<dbReference type="RefSeq" id="WP_060850258.1">
    <property type="nucleotide sequence ID" value="NZ_AP014705.1"/>
</dbReference>
<sequence>MFTAAIHLPGAIDPERIDVLADTLAALVAGVAAGVVGDAVIVAAHPEDPEVATMAESTGAALVAQGRSPWGAAAGLARRPWMLCLEAGDVPAEGWIRVLDRFGATTTPEAVGRLRRPHAPLLERIAGRREALTGTRQVRAGDLVRVEALRAGLPLRARLPVRPLRGTLLRG</sequence>
<protein>
    <submittedName>
        <fullName evidence="1">Uncharacterized protein</fullName>
    </submittedName>
</protein>
<keyword evidence="1" id="KW-0614">Plasmid</keyword>
<name>A0A0C6FU76_9HYPH</name>
<dbReference type="OrthoDB" id="9811214at2"/>
<gene>
    <name evidence="1" type="ORF">Maq22A_1p34260</name>
</gene>
<accession>A0A0C6FU76</accession>
<geneLocation type="plasmid" evidence="2">
    <name>pMaq22A_1p DNA</name>
</geneLocation>
<evidence type="ECO:0000313" key="1">
    <source>
        <dbReference type="EMBL" id="BAQ49124.1"/>
    </source>
</evidence>
<evidence type="ECO:0000313" key="2">
    <source>
        <dbReference type="Proteomes" id="UP000061432"/>
    </source>
</evidence>
<dbReference type="AlphaFoldDB" id="A0A0C6FU76"/>
<dbReference type="EMBL" id="AP014705">
    <property type="protein sequence ID" value="BAQ49124.1"/>
    <property type="molecule type" value="Genomic_DNA"/>
</dbReference>
<dbReference type="Proteomes" id="UP000061432">
    <property type="component" value="Plasmid pMaq22A_1p"/>
</dbReference>